<dbReference type="AlphaFoldDB" id="A0A347ULJ2"/>
<evidence type="ECO:0000256" key="2">
    <source>
        <dbReference type="ARBA" id="ARBA00023110"/>
    </source>
</evidence>
<comment type="similarity">
    <text evidence="1 4">Belongs to the cyclophilin-type PPIase family.</text>
</comment>
<evidence type="ECO:0000259" key="5">
    <source>
        <dbReference type="PROSITE" id="PS50072"/>
    </source>
</evidence>
<dbReference type="Gene3D" id="2.40.100.10">
    <property type="entry name" value="Cyclophilin-like"/>
    <property type="match status" value="1"/>
</dbReference>
<keyword evidence="3 4" id="KW-0413">Isomerase</keyword>
<keyword evidence="7" id="KW-1185">Reference proteome</keyword>
<dbReference type="InterPro" id="IPR002130">
    <property type="entry name" value="Cyclophilin-type_PPIase_dom"/>
</dbReference>
<organism evidence="6 7">
    <name type="scientific">Profundibacter amoris</name>
    <dbReference type="NCBI Taxonomy" id="2171755"/>
    <lineage>
        <taxon>Bacteria</taxon>
        <taxon>Pseudomonadati</taxon>
        <taxon>Pseudomonadota</taxon>
        <taxon>Alphaproteobacteria</taxon>
        <taxon>Rhodobacterales</taxon>
        <taxon>Paracoccaceae</taxon>
        <taxon>Profundibacter</taxon>
    </lineage>
</organism>
<dbReference type="EMBL" id="CP032125">
    <property type="protein sequence ID" value="AXX99720.1"/>
    <property type="molecule type" value="Genomic_DNA"/>
</dbReference>
<feature type="domain" description="PPIase cyclophilin-type" evidence="5">
    <location>
        <begin position="38"/>
        <end position="197"/>
    </location>
</feature>
<dbReference type="PANTHER" id="PTHR45625:SF4">
    <property type="entry name" value="PEPTIDYLPROLYL ISOMERASE DOMAIN AND WD REPEAT-CONTAINING PROTEIN 1"/>
    <property type="match status" value="1"/>
</dbReference>
<evidence type="ECO:0000313" key="7">
    <source>
        <dbReference type="Proteomes" id="UP000261704"/>
    </source>
</evidence>
<protein>
    <recommendedName>
        <fullName evidence="4">Peptidyl-prolyl cis-trans isomerase</fullName>
        <shortName evidence="4">PPIase</shortName>
        <ecNumber evidence="4">5.2.1.8</ecNumber>
    </recommendedName>
</protein>
<dbReference type="CDD" id="cd00317">
    <property type="entry name" value="cyclophilin"/>
    <property type="match status" value="1"/>
</dbReference>
<dbReference type="PROSITE" id="PS50072">
    <property type="entry name" value="CSA_PPIASE_2"/>
    <property type="match status" value="1"/>
</dbReference>
<dbReference type="OrthoDB" id="9807797at2"/>
<evidence type="ECO:0000313" key="6">
    <source>
        <dbReference type="EMBL" id="AXX99720.1"/>
    </source>
</evidence>
<dbReference type="Pfam" id="PF00160">
    <property type="entry name" value="Pro_isomerase"/>
    <property type="match status" value="1"/>
</dbReference>
<dbReference type="PANTHER" id="PTHR45625">
    <property type="entry name" value="PEPTIDYL-PROLYL CIS-TRANS ISOMERASE-RELATED"/>
    <property type="match status" value="1"/>
</dbReference>
<comment type="catalytic activity">
    <reaction evidence="4">
        <text>[protein]-peptidylproline (omega=180) = [protein]-peptidylproline (omega=0)</text>
        <dbReference type="Rhea" id="RHEA:16237"/>
        <dbReference type="Rhea" id="RHEA-COMP:10747"/>
        <dbReference type="Rhea" id="RHEA-COMP:10748"/>
        <dbReference type="ChEBI" id="CHEBI:83833"/>
        <dbReference type="ChEBI" id="CHEBI:83834"/>
        <dbReference type="EC" id="5.2.1.8"/>
    </reaction>
</comment>
<evidence type="ECO:0000256" key="1">
    <source>
        <dbReference type="ARBA" id="ARBA00007365"/>
    </source>
</evidence>
<dbReference type="PROSITE" id="PS00170">
    <property type="entry name" value="CSA_PPIASE_1"/>
    <property type="match status" value="1"/>
</dbReference>
<dbReference type="GO" id="GO:0006457">
    <property type="term" value="P:protein folding"/>
    <property type="evidence" value="ECO:0007669"/>
    <property type="project" value="InterPro"/>
</dbReference>
<comment type="function">
    <text evidence="4">PPIases accelerate the folding of proteins. It catalyzes the cis-trans isomerization of proline imidic peptide bonds in oligopeptides.</text>
</comment>
<evidence type="ECO:0000256" key="3">
    <source>
        <dbReference type="ARBA" id="ARBA00023235"/>
    </source>
</evidence>
<reference evidence="6 7" key="1">
    <citation type="submission" date="2018-09" db="EMBL/GenBank/DDBJ databases">
        <title>Profundibacter amoris BAR1 gen. nov., sp. nov., a new member of the Roseobacter clade isolated at Lokis Castle Vent Field on the Arctic Mid-Oceanic Ridge.</title>
        <authorList>
            <person name="Le Moine Bauer S."/>
            <person name="Sjoeberg A.G."/>
            <person name="L'Haridon S."/>
            <person name="Stokke R."/>
            <person name="Roalkvam I."/>
            <person name="Steen I.H."/>
            <person name="Dahle H."/>
        </authorList>
    </citation>
    <scope>NUCLEOTIDE SEQUENCE [LARGE SCALE GENOMIC DNA]</scope>
    <source>
        <strain evidence="6 7">BAR1</strain>
    </source>
</reference>
<name>A0A347ULJ2_9RHOB</name>
<dbReference type="GO" id="GO:0003755">
    <property type="term" value="F:peptidyl-prolyl cis-trans isomerase activity"/>
    <property type="evidence" value="ECO:0007669"/>
    <property type="project" value="UniProtKB-UniRule"/>
</dbReference>
<dbReference type="EC" id="5.2.1.8" evidence="4"/>
<dbReference type="PRINTS" id="PR00153">
    <property type="entry name" value="CSAPPISMRASE"/>
</dbReference>
<dbReference type="Proteomes" id="UP000261704">
    <property type="component" value="Chromosome"/>
</dbReference>
<proteinExistence type="inferred from homology"/>
<accession>A0A347ULJ2</accession>
<sequence>MLVLGAAIWGTFFLYDGANGKALAEDTPGPNLVIEVAASDGTPKGTLVIDLLPHVAPAHVERIIALAKSGAYDGVVFHRVIDEFMAQTGDVQFGKQGGDIAEAGRGASDMPDLKAEFSNIPFKLGTVGMARSNNPDSANSQFFIMFGPAKNLNGKYTVVGRLIDGLPTLYDIKLGDKAMNGLVTEPDYMAKVTVVDE</sequence>
<dbReference type="InterPro" id="IPR029000">
    <property type="entry name" value="Cyclophilin-like_dom_sf"/>
</dbReference>
<keyword evidence="2 4" id="KW-0697">Rotamase</keyword>
<evidence type="ECO:0000256" key="4">
    <source>
        <dbReference type="RuleBase" id="RU363019"/>
    </source>
</evidence>
<dbReference type="InterPro" id="IPR044666">
    <property type="entry name" value="Cyclophilin_A-like"/>
</dbReference>
<dbReference type="KEGG" id="pamo:BAR1_06440"/>
<dbReference type="SUPFAM" id="SSF50891">
    <property type="entry name" value="Cyclophilin-like"/>
    <property type="match status" value="1"/>
</dbReference>
<gene>
    <name evidence="6" type="ORF">BAR1_06440</name>
</gene>
<dbReference type="InterPro" id="IPR020892">
    <property type="entry name" value="Cyclophilin-type_PPIase_CS"/>
</dbReference>